<gene>
    <name evidence="1" type="ORF">HFQ381_LOCUS34573</name>
</gene>
<name>A0A821DYE7_9BILA</name>
<proteinExistence type="predicted"/>
<evidence type="ECO:0000313" key="1">
    <source>
        <dbReference type="EMBL" id="CAF4627486.1"/>
    </source>
</evidence>
<organism evidence="1 2">
    <name type="scientific">Rotaria socialis</name>
    <dbReference type="NCBI Taxonomy" id="392032"/>
    <lineage>
        <taxon>Eukaryota</taxon>
        <taxon>Metazoa</taxon>
        <taxon>Spiralia</taxon>
        <taxon>Gnathifera</taxon>
        <taxon>Rotifera</taxon>
        <taxon>Eurotatoria</taxon>
        <taxon>Bdelloidea</taxon>
        <taxon>Philodinida</taxon>
        <taxon>Philodinidae</taxon>
        <taxon>Rotaria</taxon>
    </lineage>
</organism>
<reference evidence="1" key="1">
    <citation type="submission" date="2021-02" db="EMBL/GenBank/DDBJ databases">
        <authorList>
            <person name="Nowell W R."/>
        </authorList>
    </citation>
    <scope>NUCLEOTIDE SEQUENCE</scope>
</reference>
<evidence type="ECO:0000313" key="2">
    <source>
        <dbReference type="Proteomes" id="UP000663851"/>
    </source>
</evidence>
<dbReference type="EMBL" id="CAJOBO010017249">
    <property type="protein sequence ID" value="CAF4627486.1"/>
    <property type="molecule type" value="Genomic_DNA"/>
</dbReference>
<sequence>LFSNSTCGIPPADFFSLIRPLDSVDGPPWVGIIGMTLLSVWYWCSDQVSISGDF</sequence>
<comment type="caution">
    <text evidence="1">The sequence shown here is derived from an EMBL/GenBank/DDBJ whole genome shotgun (WGS) entry which is preliminary data.</text>
</comment>
<feature type="non-terminal residue" evidence="1">
    <location>
        <position position="1"/>
    </location>
</feature>
<accession>A0A821DYE7</accession>
<dbReference type="Proteomes" id="UP000663851">
    <property type="component" value="Unassembled WGS sequence"/>
</dbReference>
<protein>
    <submittedName>
        <fullName evidence="1">Uncharacterized protein</fullName>
    </submittedName>
</protein>
<dbReference type="AlphaFoldDB" id="A0A821DYE7"/>